<keyword evidence="5" id="KW-1185">Reference proteome</keyword>
<organism evidence="4 5">
    <name type="scientific">Hydnum rufescens UP504</name>
    <dbReference type="NCBI Taxonomy" id="1448309"/>
    <lineage>
        <taxon>Eukaryota</taxon>
        <taxon>Fungi</taxon>
        <taxon>Dikarya</taxon>
        <taxon>Basidiomycota</taxon>
        <taxon>Agaricomycotina</taxon>
        <taxon>Agaricomycetes</taxon>
        <taxon>Cantharellales</taxon>
        <taxon>Hydnaceae</taxon>
        <taxon>Hydnum</taxon>
    </lineage>
</organism>
<dbReference type="InterPro" id="IPR013083">
    <property type="entry name" value="Znf_RING/FYVE/PHD"/>
</dbReference>
<dbReference type="SUPFAM" id="SSF57850">
    <property type="entry name" value="RING/U-box"/>
    <property type="match status" value="1"/>
</dbReference>
<evidence type="ECO:0000313" key="4">
    <source>
        <dbReference type="EMBL" id="KAF9506116.1"/>
    </source>
</evidence>
<dbReference type="PROSITE" id="PS50089">
    <property type="entry name" value="ZF_RING_2"/>
    <property type="match status" value="1"/>
</dbReference>
<keyword evidence="1" id="KW-0479">Metal-binding</keyword>
<sequence>MLYCYVWLGRMAWRNLPWARPPTVSHNNDGMQQVHRLPSGAAPSPMPSVRARSQPRQPLSTTPVSSLPPLSQIVILPREKLSLSSHAERSGTEINRPETHIADSECPICFEDMTVRVSVASSFCGHQLCQTCRELVVSTAERNGTRARCHACRAPYCLNHLFAYNRLVVHPDGPRTIITNFTPFFYFTCALSSLFLGCIQSSSRVVHGCQSVARSLSSFLGLKY</sequence>
<dbReference type="EMBL" id="MU129123">
    <property type="protein sequence ID" value="KAF9506116.1"/>
    <property type="molecule type" value="Genomic_DNA"/>
</dbReference>
<accession>A0A9P6AJQ7</accession>
<gene>
    <name evidence="4" type="ORF">BS47DRAFT_461661</name>
</gene>
<evidence type="ECO:0000256" key="2">
    <source>
        <dbReference type="SAM" id="MobiDB-lite"/>
    </source>
</evidence>
<feature type="domain" description="RING-type" evidence="3">
    <location>
        <begin position="106"/>
        <end position="153"/>
    </location>
</feature>
<dbReference type="InterPro" id="IPR001841">
    <property type="entry name" value="Znf_RING"/>
</dbReference>
<dbReference type="AlphaFoldDB" id="A0A9P6AJQ7"/>
<feature type="region of interest" description="Disordered" evidence="2">
    <location>
        <begin position="27"/>
        <end position="65"/>
    </location>
</feature>
<evidence type="ECO:0000313" key="5">
    <source>
        <dbReference type="Proteomes" id="UP000886523"/>
    </source>
</evidence>
<comment type="caution">
    <text evidence="4">The sequence shown here is derived from an EMBL/GenBank/DDBJ whole genome shotgun (WGS) entry which is preliminary data.</text>
</comment>
<reference evidence="4" key="1">
    <citation type="journal article" date="2020" name="Nat. Commun.">
        <title>Large-scale genome sequencing of mycorrhizal fungi provides insights into the early evolution of symbiotic traits.</title>
        <authorList>
            <person name="Miyauchi S."/>
            <person name="Kiss E."/>
            <person name="Kuo A."/>
            <person name="Drula E."/>
            <person name="Kohler A."/>
            <person name="Sanchez-Garcia M."/>
            <person name="Morin E."/>
            <person name="Andreopoulos B."/>
            <person name="Barry K.W."/>
            <person name="Bonito G."/>
            <person name="Buee M."/>
            <person name="Carver A."/>
            <person name="Chen C."/>
            <person name="Cichocki N."/>
            <person name="Clum A."/>
            <person name="Culley D."/>
            <person name="Crous P.W."/>
            <person name="Fauchery L."/>
            <person name="Girlanda M."/>
            <person name="Hayes R.D."/>
            <person name="Keri Z."/>
            <person name="LaButti K."/>
            <person name="Lipzen A."/>
            <person name="Lombard V."/>
            <person name="Magnuson J."/>
            <person name="Maillard F."/>
            <person name="Murat C."/>
            <person name="Nolan M."/>
            <person name="Ohm R.A."/>
            <person name="Pangilinan J."/>
            <person name="Pereira M.F."/>
            <person name="Perotto S."/>
            <person name="Peter M."/>
            <person name="Pfister S."/>
            <person name="Riley R."/>
            <person name="Sitrit Y."/>
            <person name="Stielow J.B."/>
            <person name="Szollosi G."/>
            <person name="Zifcakova L."/>
            <person name="Stursova M."/>
            <person name="Spatafora J.W."/>
            <person name="Tedersoo L."/>
            <person name="Vaario L.M."/>
            <person name="Yamada A."/>
            <person name="Yan M."/>
            <person name="Wang P."/>
            <person name="Xu J."/>
            <person name="Bruns T."/>
            <person name="Baldrian P."/>
            <person name="Vilgalys R."/>
            <person name="Dunand C."/>
            <person name="Henrissat B."/>
            <person name="Grigoriev I.V."/>
            <person name="Hibbett D."/>
            <person name="Nagy L.G."/>
            <person name="Martin F.M."/>
        </authorList>
    </citation>
    <scope>NUCLEOTIDE SEQUENCE</scope>
    <source>
        <strain evidence="4">UP504</strain>
    </source>
</reference>
<name>A0A9P6AJQ7_9AGAM</name>
<protein>
    <recommendedName>
        <fullName evidence="3">RING-type domain-containing protein</fullName>
    </recommendedName>
</protein>
<evidence type="ECO:0000256" key="1">
    <source>
        <dbReference type="PROSITE-ProRule" id="PRU00175"/>
    </source>
</evidence>
<dbReference type="Gene3D" id="3.30.40.10">
    <property type="entry name" value="Zinc/RING finger domain, C3HC4 (zinc finger)"/>
    <property type="match status" value="1"/>
</dbReference>
<proteinExistence type="predicted"/>
<keyword evidence="1" id="KW-0862">Zinc</keyword>
<dbReference type="Proteomes" id="UP000886523">
    <property type="component" value="Unassembled WGS sequence"/>
</dbReference>
<dbReference type="GO" id="GO:0008270">
    <property type="term" value="F:zinc ion binding"/>
    <property type="evidence" value="ECO:0007669"/>
    <property type="project" value="UniProtKB-KW"/>
</dbReference>
<evidence type="ECO:0000259" key="3">
    <source>
        <dbReference type="PROSITE" id="PS50089"/>
    </source>
</evidence>
<keyword evidence="1" id="KW-0863">Zinc-finger</keyword>